<dbReference type="AlphaFoldDB" id="A0A7S9DW82"/>
<dbReference type="Proteomes" id="UP000595095">
    <property type="component" value="Chromosome"/>
</dbReference>
<dbReference type="RefSeq" id="WP_195809471.1">
    <property type="nucleotide sequence ID" value="NZ_CP064795.1"/>
</dbReference>
<protein>
    <submittedName>
        <fullName evidence="1">Uncharacterized protein</fullName>
    </submittedName>
</protein>
<dbReference type="KEGG" id="smaa:IT774_08820"/>
<evidence type="ECO:0000313" key="2">
    <source>
        <dbReference type="Proteomes" id="UP000595095"/>
    </source>
</evidence>
<keyword evidence="2" id="KW-1185">Reference proteome</keyword>
<gene>
    <name evidence="1" type="ORF">IT774_08820</name>
</gene>
<proteinExistence type="predicted"/>
<reference evidence="1 2" key="1">
    <citation type="submission" date="2020-11" db="EMBL/GenBank/DDBJ databases">
        <title>Complete genome sequence for Salinimonas sp. strain G2-b.</title>
        <authorList>
            <person name="Park S.-J."/>
        </authorList>
    </citation>
    <scope>NUCLEOTIDE SEQUENCE [LARGE SCALE GENOMIC DNA]</scope>
    <source>
        <strain evidence="1 2">G2-b</strain>
    </source>
</reference>
<evidence type="ECO:0000313" key="1">
    <source>
        <dbReference type="EMBL" id="QPG04375.1"/>
    </source>
</evidence>
<organism evidence="1 2">
    <name type="scientific">Salinimonas marina</name>
    <dbReference type="NCBI Taxonomy" id="2785918"/>
    <lineage>
        <taxon>Bacteria</taxon>
        <taxon>Pseudomonadati</taxon>
        <taxon>Pseudomonadota</taxon>
        <taxon>Gammaproteobacteria</taxon>
        <taxon>Alteromonadales</taxon>
        <taxon>Alteromonadaceae</taxon>
        <taxon>Alteromonas/Salinimonas group</taxon>
        <taxon>Salinimonas</taxon>
    </lineage>
</organism>
<name>A0A7S9DW82_9ALTE</name>
<accession>A0A7S9DW82</accession>
<dbReference type="EMBL" id="CP064795">
    <property type="protein sequence ID" value="QPG04375.1"/>
    <property type="molecule type" value="Genomic_DNA"/>
</dbReference>
<sequence length="46" mass="4935">MTIYQLTPGFAGAMASIIDAGRLKLQPGCFGTNSLQTSQELAEQQF</sequence>